<dbReference type="InterPro" id="IPR000086">
    <property type="entry name" value="NUDIX_hydrolase_dom"/>
</dbReference>
<evidence type="ECO:0000313" key="6">
    <source>
        <dbReference type="Proteomes" id="UP001220530"/>
    </source>
</evidence>
<comment type="similarity">
    <text evidence="3">Belongs to the Nudix hydrolase family.</text>
</comment>
<dbReference type="PANTHER" id="PTHR43046">
    <property type="entry name" value="GDP-MANNOSE MANNOSYL HYDROLASE"/>
    <property type="match status" value="1"/>
</dbReference>
<evidence type="ECO:0000256" key="1">
    <source>
        <dbReference type="ARBA" id="ARBA00001946"/>
    </source>
</evidence>
<proteinExistence type="inferred from homology"/>
<organism evidence="5 6">
    <name type="scientific">Devosia algicola</name>
    <dbReference type="NCBI Taxonomy" id="3026418"/>
    <lineage>
        <taxon>Bacteria</taxon>
        <taxon>Pseudomonadati</taxon>
        <taxon>Pseudomonadota</taxon>
        <taxon>Alphaproteobacteria</taxon>
        <taxon>Hyphomicrobiales</taxon>
        <taxon>Devosiaceae</taxon>
        <taxon>Devosia</taxon>
    </lineage>
</organism>
<dbReference type="PROSITE" id="PS00893">
    <property type="entry name" value="NUDIX_BOX"/>
    <property type="match status" value="1"/>
</dbReference>
<dbReference type="SUPFAM" id="SSF55811">
    <property type="entry name" value="Nudix"/>
    <property type="match status" value="1"/>
</dbReference>
<dbReference type="PRINTS" id="PR00502">
    <property type="entry name" value="NUDIXFAMILY"/>
</dbReference>
<dbReference type="Pfam" id="PF00293">
    <property type="entry name" value="NUDIX"/>
    <property type="match status" value="1"/>
</dbReference>
<feature type="domain" description="Nudix hydrolase" evidence="4">
    <location>
        <begin position="23"/>
        <end position="151"/>
    </location>
</feature>
<dbReference type="InterPro" id="IPR020084">
    <property type="entry name" value="NUDIX_hydrolase_CS"/>
</dbReference>
<gene>
    <name evidence="5" type="ORF">PSQ19_08895</name>
</gene>
<dbReference type="EMBL" id="CP118246">
    <property type="protein sequence ID" value="WDR04102.1"/>
    <property type="molecule type" value="Genomic_DNA"/>
</dbReference>
<keyword evidence="2 3" id="KW-0378">Hydrolase</keyword>
<dbReference type="InterPro" id="IPR020476">
    <property type="entry name" value="Nudix_hydrolase"/>
</dbReference>
<dbReference type="PROSITE" id="PS51462">
    <property type="entry name" value="NUDIX"/>
    <property type="match status" value="1"/>
</dbReference>
<keyword evidence="6" id="KW-1185">Reference proteome</keyword>
<dbReference type="Proteomes" id="UP001220530">
    <property type="component" value="Chromosome"/>
</dbReference>
<comment type="cofactor">
    <cofactor evidence="1">
        <name>Mg(2+)</name>
        <dbReference type="ChEBI" id="CHEBI:18420"/>
    </cofactor>
</comment>
<dbReference type="InterPro" id="IPR015797">
    <property type="entry name" value="NUDIX_hydrolase-like_dom_sf"/>
</dbReference>
<protein>
    <submittedName>
        <fullName evidence="5">NUDIX domain-containing protein</fullName>
    </submittedName>
</protein>
<evidence type="ECO:0000256" key="3">
    <source>
        <dbReference type="RuleBase" id="RU003476"/>
    </source>
</evidence>
<evidence type="ECO:0000256" key="2">
    <source>
        <dbReference type="ARBA" id="ARBA00022801"/>
    </source>
</evidence>
<accession>A0ABY7YSD3</accession>
<sequence length="158" mass="18235">MQMNRFQRVRAKVYLNVMGLWRRMTLGTRTMLVDGDKVLLIRHAYIPGWQFPGGGVEPGETLAGAAARELQEESGYRVIGPMQLFGMYHNCSPITDRDHVAFYVGHKFEKAVEFKPSYEIAEIGWFDRSKLPDKVTPATSQRIDEYFDDAPRRDIWGY</sequence>
<dbReference type="RefSeq" id="WP_282220487.1">
    <property type="nucleotide sequence ID" value="NZ_CP118246.1"/>
</dbReference>
<reference evidence="5 6" key="1">
    <citation type="submission" date="2023-02" db="EMBL/GenBank/DDBJ databases">
        <title>Devosia algicola sp. nov., isolated from the phycosphere of marine algae.</title>
        <authorList>
            <person name="Kim J.M."/>
            <person name="Lee J.K."/>
            <person name="Choi B.J."/>
            <person name="Bayburt H."/>
            <person name="Jeon C.O."/>
        </authorList>
    </citation>
    <scope>NUCLEOTIDE SEQUENCE [LARGE SCALE GENOMIC DNA]</scope>
    <source>
        <strain evidence="5 6">G20-9</strain>
    </source>
</reference>
<dbReference type="PANTHER" id="PTHR43046:SF14">
    <property type="entry name" value="MUTT_NUDIX FAMILY PROTEIN"/>
    <property type="match status" value="1"/>
</dbReference>
<name>A0ABY7YSD3_9HYPH</name>
<dbReference type="Gene3D" id="3.90.79.10">
    <property type="entry name" value="Nucleoside Triphosphate Pyrophosphohydrolase"/>
    <property type="match status" value="1"/>
</dbReference>
<evidence type="ECO:0000259" key="4">
    <source>
        <dbReference type="PROSITE" id="PS51462"/>
    </source>
</evidence>
<evidence type="ECO:0000313" key="5">
    <source>
        <dbReference type="EMBL" id="WDR04102.1"/>
    </source>
</evidence>